<reference evidence="2 3" key="1">
    <citation type="submission" date="2016-08" db="EMBL/GenBank/DDBJ databases">
        <authorList>
            <person name="Seilhamer J.J."/>
        </authorList>
    </citation>
    <scope>NUCLEOTIDE SEQUENCE [LARGE SCALE GENOMIC DNA]</scope>
    <source>
        <strain evidence="2 3">HBR26</strain>
    </source>
</reference>
<sequence length="39" mass="4270">MMLCNSANVLSSRKGKKHSGWARSSFKRSMSQTSGAVRP</sequence>
<name>A0A1C3YB22_9HYPH</name>
<feature type="compositionally biased region" description="Polar residues" evidence="1">
    <location>
        <begin position="1"/>
        <end position="11"/>
    </location>
</feature>
<gene>
    <name evidence="2" type="ORF">GA0061105_12134</name>
</gene>
<organism evidence="2 3">
    <name type="scientific">Rhizobium aethiopicum</name>
    <dbReference type="NCBI Taxonomy" id="1138170"/>
    <lineage>
        <taxon>Bacteria</taxon>
        <taxon>Pseudomonadati</taxon>
        <taxon>Pseudomonadota</taxon>
        <taxon>Alphaproteobacteria</taxon>
        <taxon>Hyphomicrobiales</taxon>
        <taxon>Rhizobiaceae</taxon>
        <taxon>Rhizobium/Agrobacterium group</taxon>
        <taxon>Rhizobium</taxon>
    </lineage>
</organism>
<feature type="region of interest" description="Disordered" evidence="1">
    <location>
        <begin position="1"/>
        <end position="39"/>
    </location>
</feature>
<dbReference type="Proteomes" id="UP000198723">
    <property type="component" value="Unassembled WGS sequence"/>
</dbReference>
<evidence type="ECO:0000313" key="3">
    <source>
        <dbReference type="Proteomes" id="UP000198723"/>
    </source>
</evidence>
<evidence type="ECO:0000313" key="2">
    <source>
        <dbReference type="EMBL" id="SCB61658.1"/>
    </source>
</evidence>
<feature type="compositionally biased region" description="Polar residues" evidence="1">
    <location>
        <begin position="27"/>
        <end position="39"/>
    </location>
</feature>
<dbReference type="AlphaFoldDB" id="A0A1C3YB22"/>
<dbReference type="EMBL" id="FMAJ01000021">
    <property type="protein sequence ID" value="SCB61658.1"/>
    <property type="molecule type" value="Genomic_DNA"/>
</dbReference>
<evidence type="ECO:0000256" key="1">
    <source>
        <dbReference type="SAM" id="MobiDB-lite"/>
    </source>
</evidence>
<accession>A0A1C3YB22</accession>
<proteinExistence type="predicted"/>
<protein>
    <submittedName>
        <fullName evidence="2">Uncharacterized protein</fullName>
    </submittedName>
</protein>